<reference evidence="8 9" key="1">
    <citation type="submission" date="2023-03" db="EMBL/GenBank/DDBJ databases">
        <title>Draft assemblies of triclosan tolerant bacteria isolated from returned activated sludge.</title>
        <authorList>
            <person name="Van Hamelsveld S."/>
        </authorList>
    </citation>
    <scope>NUCLEOTIDE SEQUENCE [LARGE SCALE GENOMIC DNA]</scope>
    <source>
        <strain evidence="8 9">GW210010_S58</strain>
    </source>
</reference>
<evidence type="ECO:0000256" key="2">
    <source>
        <dbReference type="ARBA" id="ARBA00007656"/>
    </source>
</evidence>
<dbReference type="SUPFAM" id="SSF54534">
    <property type="entry name" value="FKBP-like"/>
    <property type="match status" value="1"/>
</dbReference>
<protein>
    <recommendedName>
        <fullName evidence="3">peptidylprolyl isomerase</fullName>
        <ecNumber evidence="3">5.2.1.8</ecNumber>
    </recommendedName>
</protein>
<proteinExistence type="inferred from homology"/>
<dbReference type="EC" id="5.2.1.8" evidence="3"/>
<dbReference type="InterPro" id="IPR023058">
    <property type="entry name" value="PPIase_PpiC_CS"/>
</dbReference>
<evidence type="ECO:0000256" key="4">
    <source>
        <dbReference type="ARBA" id="ARBA00023110"/>
    </source>
</evidence>
<feature type="domain" description="PpiC" evidence="7">
    <location>
        <begin position="92"/>
        <end position="192"/>
    </location>
</feature>
<comment type="catalytic activity">
    <reaction evidence="1">
        <text>[protein]-peptidylproline (omega=180) = [protein]-peptidylproline (omega=0)</text>
        <dbReference type="Rhea" id="RHEA:16237"/>
        <dbReference type="Rhea" id="RHEA-COMP:10747"/>
        <dbReference type="Rhea" id="RHEA-COMP:10748"/>
        <dbReference type="ChEBI" id="CHEBI:83833"/>
        <dbReference type="ChEBI" id="CHEBI:83834"/>
        <dbReference type="EC" id="5.2.1.8"/>
    </reaction>
</comment>
<evidence type="ECO:0000256" key="1">
    <source>
        <dbReference type="ARBA" id="ARBA00000971"/>
    </source>
</evidence>
<dbReference type="Pfam" id="PF00639">
    <property type="entry name" value="Rotamase"/>
    <property type="match status" value="1"/>
</dbReference>
<dbReference type="PROSITE" id="PS01096">
    <property type="entry name" value="PPIC_PPIASE_1"/>
    <property type="match status" value="1"/>
</dbReference>
<dbReference type="EMBL" id="JARJLM010000063">
    <property type="protein sequence ID" value="MDF3832063.1"/>
    <property type="molecule type" value="Genomic_DNA"/>
</dbReference>
<evidence type="ECO:0000256" key="5">
    <source>
        <dbReference type="ARBA" id="ARBA00023235"/>
    </source>
</evidence>
<dbReference type="RefSeq" id="WP_017223984.1">
    <property type="nucleotide sequence ID" value="NZ_JARJLM010000063.1"/>
</dbReference>
<evidence type="ECO:0000259" key="7">
    <source>
        <dbReference type="PROSITE" id="PS50198"/>
    </source>
</evidence>
<dbReference type="InterPro" id="IPR000297">
    <property type="entry name" value="PPIase_PpiC"/>
</dbReference>
<name>A0ABT6AI39_9BURK</name>
<comment type="similarity">
    <text evidence="2">Belongs to the PpiC/parvulin rotamase family.</text>
</comment>
<sequence length="248" mass="26954">MPILVNGVELEDAEIERELAHHAGSHEPTRHAVVALILRHLVRAQARRLGLPGDDDESLTEALLEREVGLPEPDEASCRRHYDSHLERFREGEWVEAGHILFQVTPRVPLDALRETAEATLAQVLADPSAFAGLANARSNCPTGAGGGHLGRVFRGETAPEFERAIFAARNPGVLARLVETRYGLHVVRVIERCEGVQLPFDAVRQSIARALAAAARDRAWKQYASLLIGGASIEGIDLGGAETPLVQ</sequence>
<evidence type="ECO:0000256" key="3">
    <source>
        <dbReference type="ARBA" id="ARBA00013194"/>
    </source>
</evidence>
<keyword evidence="9" id="KW-1185">Reference proteome</keyword>
<dbReference type="GO" id="GO:0016853">
    <property type="term" value="F:isomerase activity"/>
    <property type="evidence" value="ECO:0007669"/>
    <property type="project" value="UniProtKB-KW"/>
</dbReference>
<dbReference type="PROSITE" id="PS50198">
    <property type="entry name" value="PPIC_PPIASE_2"/>
    <property type="match status" value="1"/>
</dbReference>
<evidence type="ECO:0000313" key="9">
    <source>
        <dbReference type="Proteomes" id="UP001216674"/>
    </source>
</evidence>
<dbReference type="PANTHER" id="PTHR47245">
    <property type="entry name" value="PEPTIDYLPROLYL ISOMERASE"/>
    <property type="match status" value="1"/>
</dbReference>
<evidence type="ECO:0000313" key="8">
    <source>
        <dbReference type="EMBL" id="MDF3832063.1"/>
    </source>
</evidence>
<dbReference type="Gene3D" id="3.10.50.40">
    <property type="match status" value="1"/>
</dbReference>
<dbReference type="PANTHER" id="PTHR47245:SF2">
    <property type="entry name" value="PEPTIDYL-PROLYL CIS-TRANS ISOMERASE HP_0175-RELATED"/>
    <property type="match status" value="1"/>
</dbReference>
<comment type="caution">
    <text evidence="8">The sequence shown here is derived from an EMBL/GenBank/DDBJ whole genome shotgun (WGS) entry which is preliminary data.</text>
</comment>
<dbReference type="Proteomes" id="UP001216674">
    <property type="component" value="Unassembled WGS sequence"/>
</dbReference>
<dbReference type="InterPro" id="IPR046357">
    <property type="entry name" value="PPIase_dom_sf"/>
</dbReference>
<evidence type="ECO:0000256" key="6">
    <source>
        <dbReference type="PROSITE-ProRule" id="PRU00278"/>
    </source>
</evidence>
<organism evidence="8 9">
    <name type="scientific">Cupriavidus basilensis</name>
    <dbReference type="NCBI Taxonomy" id="68895"/>
    <lineage>
        <taxon>Bacteria</taxon>
        <taxon>Pseudomonadati</taxon>
        <taxon>Pseudomonadota</taxon>
        <taxon>Betaproteobacteria</taxon>
        <taxon>Burkholderiales</taxon>
        <taxon>Burkholderiaceae</taxon>
        <taxon>Cupriavidus</taxon>
    </lineage>
</organism>
<dbReference type="InterPro" id="IPR050245">
    <property type="entry name" value="PrsA_foldase"/>
</dbReference>
<gene>
    <name evidence="8" type="ORF">P3W85_03710</name>
</gene>
<keyword evidence="5 6" id="KW-0413">Isomerase</keyword>
<keyword evidence="4 6" id="KW-0697">Rotamase</keyword>
<accession>A0ABT6AI39</accession>